<keyword evidence="2" id="KW-1185">Reference proteome</keyword>
<evidence type="ECO:0000313" key="2">
    <source>
        <dbReference type="Proteomes" id="UP000632063"/>
    </source>
</evidence>
<organism evidence="1 2">
    <name type="scientific">Roseibium litorale</name>
    <dbReference type="NCBI Taxonomy" id="2803841"/>
    <lineage>
        <taxon>Bacteria</taxon>
        <taxon>Pseudomonadati</taxon>
        <taxon>Pseudomonadota</taxon>
        <taxon>Alphaproteobacteria</taxon>
        <taxon>Hyphomicrobiales</taxon>
        <taxon>Stappiaceae</taxon>
        <taxon>Roseibium</taxon>
    </lineage>
</organism>
<dbReference type="EMBL" id="JACYXI010000021">
    <property type="protein sequence ID" value="MBD8894124.1"/>
    <property type="molecule type" value="Genomic_DNA"/>
</dbReference>
<accession>A0ABR9CTJ0</accession>
<gene>
    <name evidence="1" type="ORF">IG616_21470</name>
</gene>
<dbReference type="Proteomes" id="UP000632063">
    <property type="component" value="Unassembled WGS sequence"/>
</dbReference>
<reference evidence="1 2" key="2">
    <citation type="journal article" date="2021" name="Int. J. Syst. Evol. Microbiol.">
        <title>Roseibium litorale sp. nov., isolated from a tidal flat sediment and proposal for the reclassification of Labrenzia polysiphoniae as Roseibium polysiphoniae comb. nov.</title>
        <authorList>
            <person name="Liu Y."/>
            <person name="Pei T."/>
            <person name="Du J."/>
            <person name="Chao M."/>
            <person name="Deng M.R."/>
            <person name="Zhu H."/>
        </authorList>
    </citation>
    <scope>NUCLEOTIDE SEQUENCE [LARGE SCALE GENOMIC DNA]</scope>
    <source>
        <strain evidence="1 2">4C16A</strain>
    </source>
</reference>
<dbReference type="RefSeq" id="WP_192150781.1">
    <property type="nucleotide sequence ID" value="NZ_JACYXI010000021.1"/>
</dbReference>
<proteinExistence type="predicted"/>
<evidence type="ECO:0000313" key="1">
    <source>
        <dbReference type="EMBL" id="MBD8894124.1"/>
    </source>
</evidence>
<protein>
    <submittedName>
        <fullName evidence="1">Uncharacterized protein</fullName>
    </submittedName>
</protein>
<comment type="caution">
    <text evidence="1">The sequence shown here is derived from an EMBL/GenBank/DDBJ whole genome shotgun (WGS) entry which is preliminary data.</text>
</comment>
<name>A0ABR9CTJ0_9HYPH</name>
<reference evidence="2" key="1">
    <citation type="submission" date="2020-09" db="EMBL/GenBank/DDBJ databases">
        <title>The genome sequence of strain Labrenzia suaedae 4C16A.</title>
        <authorList>
            <person name="Liu Y."/>
        </authorList>
    </citation>
    <scope>NUCLEOTIDE SEQUENCE [LARGE SCALE GENOMIC DNA]</scope>
    <source>
        <strain evidence="2">4C16A</strain>
    </source>
</reference>
<sequence>MKMDLIKLHKNGAAKDQKFEQFSSDQIEELFETFADWNHQLRQSDFEYWIEEQEKPAPMEPGL</sequence>